<name>A0A0G4HZP7_9ALVE</name>
<evidence type="ECO:0000256" key="3">
    <source>
        <dbReference type="ARBA" id="ARBA00022946"/>
    </source>
</evidence>
<evidence type="ECO:0000256" key="2">
    <source>
        <dbReference type="ARBA" id="ARBA00009863"/>
    </source>
</evidence>
<accession>A0A0G4HZP7</accession>
<dbReference type="PANTHER" id="PTHR12810:SF0">
    <property type="entry name" value="SMALL RIBOSOMAL SUBUNIT PROTEIN MS29"/>
    <property type="match status" value="1"/>
</dbReference>
<sequence>MATASAAASRQKFEVSTSRPDSTRISSGEKKRGQTFPLIGAKEQADIFPSYTALSKPPSDAPFTPLRRPEFYTPLSGELNSSMLGNYRVWERDRLVDLVPEGLGGDIPKDITMISSLTTPVGLMFRQCAYEAMLSLEAEETAGEIRRRGFLIDGPKGSGKSCVLANLVIWARERGWLVIYEPRARRYMKEISEIRRSPSGLFIQAAPTRQFLETLSVFNREMLGEIPVDMRVYGKSALDGYPHSQAVRRFDRMIEKAVELELRRSAGGEEEDEEEEDEEEEEEDNGFDPDQPIPAEGITRRWRRSKKVFERSLKRRQEVESSVAASKERVRLWHEFRSDVELPSLRDRLPNPKSLWEICEFGMDHEAFAVQSAYELFQQLKRQTKFPLMIAVDDWSDLFHVSQFLSIVYDSTQFDGWIPAYHLTMPRLLCRWDGGQFKRGVKVCATSWYSNNPRDFRPELHGIRKDEVVQVPNFSPHEFATYVAYMQRKRVIKNFPLGKLEYFRMMCGGNGQDARRLLGTFY</sequence>
<dbReference type="EMBL" id="CDMZ01004543">
    <property type="protein sequence ID" value="CEM50069.1"/>
    <property type="molecule type" value="Genomic_DNA"/>
</dbReference>
<dbReference type="GO" id="GO:0005763">
    <property type="term" value="C:mitochondrial small ribosomal subunit"/>
    <property type="evidence" value="ECO:0007669"/>
    <property type="project" value="TreeGrafter"/>
</dbReference>
<protein>
    <recommendedName>
        <fullName evidence="7">Small ribosomal subunit protein mS29</fullName>
    </recommendedName>
</protein>
<dbReference type="PANTHER" id="PTHR12810">
    <property type="entry name" value="MITOCHONDRIAL 28S RIBOSOMAL PROTEIN S29"/>
    <property type="match status" value="1"/>
</dbReference>
<dbReference type="PhylomeDB" id="A0A0G4HZP7"/>
<evidence type="ECO:0000256" key="5">
    <source>
        <dbReference type="ARBA" id="ARBA00023128"/>
    </source>
</evidence>
<dbReference type="AlphaFoldDB" id="A0A0G4HZP7"/>
<evidence type="ECO:0000256" key="4">
    <source>
        <dbReference type="ARBA" id="ARBA00022980"/>
    </source>
</evidence>
<feature type="region of interest" description="Disordered" evidence="8">
    <location>
        <begin position="263"/>
        <end position="296"/>
    </location>
</feature>
<dbReference type="Pfam" id="PF10236">
    <property type="entry name" value="DAP3"/>
    <property type="match status" value="2"/>
</dbReference>
<evidence type="ECO:0000256" key="8">
    <source>
        <dbReference type="SAM" id="MobiDB-lite"/>
    </source>
</evidence>
<feature type="compositionally biased region" description="Acidic residues" evidence="8">
    <location>
        <begin position="268"/>
        <end position="287"/>
    </location>
</feature>
<proteinExistence type="inferred from homology"/>
<keyword evidence="5" id="KW-0496">Mitochondrion</keyword>
<reference evidence="9" key="1">
    <citation type="submission" date="2014-11" db="EMBL/GenBank/DDBJ databases">
        <authorList>
            <person name="Otto D Thomas"/>
            <person name="Naeem Raeece"/>
        </authorList>
    </citation>
    <scope>NUCLEOTIDE SEQUENCE</scope>
</reference>
<keyword evidence="6" id="KW-0687">Ribonucleoprotein</keyword>
<evidence type="ECO:0000256" key="1">
    <source>
        <dbReference type="ARBA" id="ARBA00004173"/>
    </source>
</evidence>
<comment type="subcellular location">
    <subcellularLocation>
        <location evidence="1">Mitochondrion</location>
    </subcellularLocation>
</comment>
<feature type="region of interest" description="Disordered" evidence="8">
    <location>
        <begin position="1"/>
        <end position="39"/>
    </location>
</feature>
<feature type="compositionally biased region" description="Polar residues" evidence="8">
    <location>
        <begin position="14"/>
        <end position="26"/>
    </location>
</feature>
<gene>
    <name evidence="9" type="ORF">Cvel_9778</name>
</gene>
<dbReference type="GO" id="GO:0003735">
    <property type="term" value="F:structural constituent of ribosome"/>
    <property type="evidence" value="ECO:0007669"/>
    <property type="project" value="TreeGrafter"/>
</dbReference>
<dbReference type="VEuPathDB" id="CryptoDB:Cvel_9778"/>
<keyword evidence="3" id="KW-0809">Transit peptide</keyword>
<dbReference type="InterPro" id="IPR019368">
    <property type="entry name" value="Ribosomal_mS29"/>
</dbReference>
<organism evidence="9">
    <name type="scientific">Chromera velia CCMP2878</name>
    <dbReference type="NCBI Taxonomy" id="1169474"/>
    <lineage>
        <taxon>Eukaryota</taxon>
        <taxon>Sar</taxon>
        <taxon>Alveolata</taxon>
        <taxon>Colpodellida</taxon>
        <taxon>Chromeraceae</taxon>
        <taxon>Chromera</taxon>
    </lineage>
</organism>
<evidence type="ECO:0000256" key="6">
    <source>
        <dbReference type="ARBA" id="ARBA00023274"/>
    </source>
</evidence>
<comment type="similarity">
    <text evidence="2">Belongs to the mitochondrion-specific ribosomal protein mS29 family.</text>
</comment>
<keyword evidence="4" id="KW-0689">Ribosomal protein</keyword>
<evidence type="ECO:0000313" key="9">
    <source>
        <dbReference type="EMBL" id="CEM50069.1"/>
    </source>
</evidence>
<evidence type="ECO:0000256" key="7">
    <source>
        <dbReference type="ARBA" id="ARBA00035140"/>
    </source>
</evidence>